<dbReference type="Pfam" id="PF16747">
    <property type="entry name" value="Adhesin_E"/>
    <property type="match status" value="1"/>
</dbReference>
<dbReference type="AlphaFoldDB" id="A0A3A8G3R5"/>
<evidence type="ECO:0000313" key="3">
    <source>
        <dbReference type="EMBL" id="RKG48321.1"/>
    </source>
</evidence>
<gene>
    <name evidence="3" type="ORF">D7V64_15535</name>
</gene>
<dbReference type="EMBL" id="RAXZ01000035">
    <property type="protein sequence ID" value="RKG48321.1"/>
    <property type="molecule type" value="Genomic_DNA"/>
</dbReference>
<protein>
    <recommendedName>
        <fullName evidence="2">Surface-adhesin protein E-like domain-containing protein</fullName>
    </recommendedName>
</protein>
<dbReference type="InterPro" id="IPR031939">
    <property type="entry name" value="Adhesin_E-like"/>
</dbReference>
<feature type="signal peptide" evidence="1">
    <location>
        <begin position="1"/>
        <end position="18"/>
    </location>
</feature>
<accession>A0A3A8G3R5</accession>
<evidence type="ECO:0000313" key="4">
    <source>
        <dbReference type="Proteomes" id="UP000281084"/>
    </source>
</evidence>
<evidence type="ECO:0000259" key="2">
    <source>
        <dbReference type="Pfam" id="PF16747"/>
    </source>
</evidence>
<feature type="domain" description="Surface-adhesin protein E-like" evidence="2">
    <location>
        <begin position="20"/>
        <end position="126"/>
    </location>
</feature>
<proteinExistence type="predicted"/>
<dbReference type="RefSeq" id="WP_120368276.1">
    <property type="nucleotide sequence ID" value="NZ_RAXZ01000035.1"/>
</dbReference>
<comment type="caution">
    <text evidence="3">The sequence shown here is derived from an EMBL/GenBank/DDBJ whole genome shotgun (WGS) entry which is preliminary data.</text>
</comment>
<reference evidence="3 4" key="1">
    <citation type="submission" date="2018-09" db="EMBL/GenBank/DDBJ databases">
        <title>The draft genome of Acinetobacter spp. strains.</title>
        <authorList>
            <person name="Qin J."/>
            <person name="Feng Y."/>
            <person name="Zong Z."/>
        </authorList>
    </citation>
    <scope>NUCLEOTIDE SEQUENCE [LARGE SCALE GENOMIC DNA]</scope>
    <source>
        <strain evidence="3 4">WCHAc060002</strain>
    </source>
</reference>
<sequence length="130" mass="15616">MIKKLLYCLLILPSFAQAEWEFYSEDNERNYYFDYNRVKVTDINLRYITYWTKSIYHSDLVKDTIYVNDYYLTLYYGNCSESTLAIKTLALYNKKGDLRYQNTVPTKYNPVLPDSRGEVLLEKLCRYAFN</sequence>
<feature type="chain" id="PRO_5017325621" description="Surface-adhesin protein E-like domain-containing protein" evidence="1">
    <location>
        <begin position="19"/>
        <end position="130"/>
    </location>
</feature>
<organism evidence="3 4">
    <name type="scientific">Acinetobacter cumulans</name>
    <dbReference type="NCBI Taxonomy" id="2136182"/>
    <lineage>
        <taxon>Bacteria</taxon>
        <taxon>Pseudomonadati</taxon>
        <taxon>Pseudomonadota</taxon>
        <taxon>Gammaproteobacteria</taxon>
        <taxon>Moraxellales</taxon>
        <taxon>Moraxellaceae</taxon>
        <taxon>Acinetobacter</taxon>
    </lineage>
</organism>
<name>A0A3A8G3R5_9GAMM</name>
<dbReference type="Proteomes" id="UP000281084">
    <property type="component" value="Unassembled WGS sequence"/>
</dbReference>
<evidence type="ECO:0000256" key="1">
    <source>
        <dbReference type="SAM" id="SignalP"/>
    </source>
</evidence>
<keyword evidence="1" id="KW-0732">Signal</keyword>